<name>A0A4R1H8P2_9GAMM</name>
<keyword evidence="3" id="KW-0808">Transferase</keyword>
<reference evidence="3 4" key="1">
    <citation type="submission" date="2019-03" db="EMBL/GenBank/DDBJ databases">
        <title>Genomic Encyclopedia of Type Strains, Phase IV (KMG-IV): sequencing the most valuable type-strain genomes for metagenomic binning, comparative biology and taxonomic classification.</title>
        <authorList>
            <person name="Goeker M."/>
        </authorList>
    </citation>
    <scope>NUCLEOTIDE SEQUENCE [LARGE SCALE GENOMIC DNA]</scope>
    <source>
        <strain evidence="3 4">DSM 19610</strain>
    </source>
</reference>
<evidence type="ECO:0000256" key="1">
    <source>
        <dbReference type="SAM" id="MobiDB-lite"/>
    </source>
</evidence>
<dbReference type="PANTHER" id="PTHR38043:SF1">
    <property type="entry name" value="PROTEIN HEMX"/>
    <property type="match status" value="1"/>
</dbReference>
<keyword evidence="4" id="KW-1185">Reference proteome</keyword>
<keyword evidence="2" id="KW-0472">Membrane</keyword>
<protein>
    <submittedName>
        <fullName evidence="3">Uroporphyrin-3 C-methyltransferase</fullName>
    </submittedName>
</protein>
<dbReference type="OrthoDB" id="5739852at2"/>
<feature type="region of interest" description="Disordered" evidence="1">
    <location>
        <begin position="1"/>
        <end position="29"/>
    </location>
</feature>
<dbReference type="GO" id="GO:0032259">
    <property type="term" value="P:methylation"/>
    <property type="evidence" value="ECO:0007669"/>
    <property type="project" value="UniProtKB-KW"/>
</dbReference>
<evidence type="ECO:0000313" key="4">
    <source>
        <dbReference type="Proteomes" id="UP000295707"/>
    </source>
</evidence>
<organism evidence="3 4">
    <name type="scientific">Thiogranum longum</name>
    <dbReference type="NCBI Taxonomy" id="1537524"/>
    <lineage>
        <taxon>Bacteria</taxon>
        <taxon>Pseudomonadati</taxon>
        <taxon>Pseudomonadota</taxon>
        <taxon>Gammaproteobacteria</taxon>
        <taxon>Chromatiales</taxon>
        <taxon>Ectothiorhodospiraceae</taxon>
        <taxon>Thiogranum</taxon>
    </lineage>
</organism>
<proteinExistence type="predicted"/>
<keyword evidence="3" id="KW-0489">Methyltransferase</keyword>
<gene>
    <name evidence="3" type="ORF">DFR30_0032</name>
</gene>
<feature type="region of interest" description="Disordered" evidence="1">
    <location>
        <begin position="374"/>
        <end position="405"/>
    </location>
</feature>
<evidence type="ECO:0000256" key="2">
    <source>
        <dbReference type="SAM" id="Phobius"/>
    </source>
</evidence>
<accession>A0A4R1H8P2</accession>
<dbReference type="AlphaFoldDB" id="A0A4R1H8P2"/>
<dbReference type="RefSeq" id="WP_132970745.1">
    <property type="nucleotide sequence ID" value="NZ_SMFX01000001.1"/>
</dbReference>
<keyword evidence="2" id="KW-0812">Transmembrane</keyword>
<dbReference type="Proteomes" id="UP000295707">
    <property type="component" value="Unassembled WGS sequence"/>
</dbReference>
<dbReference type="GO" id="GO:0008168">
    <property type="term" value="F:methyltransferase activity"/>
    <property type="evidence" value="ECO:0007669"/>
    <property type="project" value="UniProtKB-KW"/>
</dbReference>
<feature type="transmembrane region" description="Helical" evidence="2">
    <location>
        <begin position="37"/>
        <end position="58"/>
    </location>
</feature>
<dbReference type="Pfam" id="PF04375">
    <property type="entry name" value="HemX"/>
    <property type="match status" value="1"/>
</dbReference>
<evidence type="ECO:0000313" key="3">
    <source>
        <dbReference type="EMBL" id="TCK16813.1"/>
    </source>
</evidence>
<dbReference type="InterPro" id="IPR007470">
    <property type="entry name" value="HemX"/>
</dbReference>
<dbReference type="EMBL" id="SMFX01000001">
    <property type="protein sequence ID" value="TCK16813.1"/>
    <property type="molecule type" value="Genomic_DNA"/>
</dbReference>
<dbReference type="PANTHER" id="PTHR38043">
    <property type="entry name" value="PROTEIN HEMX"/>
    <property type="match status" value="1"/>
</dbReference>
<sequence>MSQSKKRLPKTTNHENTAETSSDKPQPVPRKASPLPLVFAMLALGVSIGLAVGGYFIWNQVQQLTGEQAGLVPELEQKVKPLQSDLQAISNEWQTGRREIEQQLSELGEAQAALAERLNRLASHVNRSETGWTLAEVEYLLRVASESLQLRRDKRTAVAALNSADTRLRELADPQLLPVREQLARDLNRLREVPDVDFDGISLRLADDLQQVESLQVAGSRYEPPEPKPEQFDTTRSAGDWRELPQVIWAALKELFLIREHDKPVAPMLPPERVWFLKENLRLQLAAARLALLREDRQAYRQALDTAAVWLRDWFDTGDPAVAAMAQGLDELAAVDIHPELPDVSKSLQLLHGIQKQQENLALPAVVEPPAVAPEAEANDAVNEANTETVLPSVEEAPVTAEDAP</sequence>
<keyword evidence="2" id="KW-1133">Transmembrane helix</keyword>
<comment type="caution">
    <text evidence="3">The sequence shown here is derived from an EMBL/GenBank/DDBJ whole genome shotgun (WGS) entry which is preliminary data.</text>
</comment>
<feature type="compositionally biased region" description="Low complexity" evidence="1">
    <location>
        <begin position="374"/>
        <end position="386"/>
    </location>
</feature>